<evidence type="ECO:0000313" key="2">
    <source>
        <dbReference type="Proteomes" id="UP000035642"/>
    </source>
</evidence>
<feature type="compositionally biased region" description="Polar residues" evidence="1">
    <location>
        <begin position="186"/>
        <end position="195"/>
    </location>
</feature>
<dbReference type="AlphaFoldDB" id="A0A158P5S4"/>
<reference evidence="2" key="1">
    <citation type="submission" date="2012-09" db="EMBL/GenBank/DDBJ databases">
        <authorList>
            <person name="Martin A.A."/>
        </authorList>
    </citation>
    <scope>NUCLEOTIDE SEQUENCE</scope>
</reference>
<sequence length="280" mass="31482">MDRVSVEPVVPYRCQSRRRLEGSKLFPRSDQQSDSVVSKDELIPATGGKYQIVKKIVETTPPSAVFPALTLPDDAVKESVGRSDGIWYEPSGQRSYPKLLFSPQHGWREMSAKEVQGLDEVLPIAEYDPLTHPIKTLTSQDRDVSPYHKNTVPRRYDHNVKGSSNATIFRNGQWHDESYLQHEKSAQQTGVNGKPQNDKEFLGSTGSAFVDDIRHQQPRKIQIWDNSAIDQCGHDGTTKGQSDFWLLRTEPCDDNSAQGLVLLPNGEVLKFYGHPQLVTV</sequence>
<dbReference type="Proteomes" id="UP000035642">
    <property type="component" value="Unassembled WGS sequence"/>
</dbReference>
<proteinExistence type="predicted"/>
<accession>A0A158P5S4</accession>
<evidence type="ECO:0000313" key="3">
    <source>
        <dbReference type="WBParaSite" id="ACAC_0000010001-mRNA-1"/>
    </source>
</evidence>
<reference evidence="3" key="2">
    <citation type="submission" date="2016-04" db="UniProtKB">
        <authorList>
            <consortium name="WormBaseParasite"/>
        </authorList>
    </citation>
    <scope>IDENTIFICATION</scope>
</reference>
<evidence type="ECO:0000256" key="1">
    <source>
        <dbReference type="SAM" id="MobiDB-lite"/>
    </source>
</evidence>
<feature type="region of interest" description="Disordered" evidence="1">
    <location>
        <begin position="141"/>
        <end position="163"/>
    </location>
</feature>
<keyword evidence="2" id="KW-1185">Reference proteome</keyword>
<feature type="region of interest" description="Disordered" evidence="1">
    <location>
        <begin position="183"/>
        <end position="204"/>
    </location>
</feature>
<organism evidence="2 3">
    <name type="scientific">Angiostrongylus cantonensis</name>
    <name type="common">Rat lungworm</name>
    <dbReference type="NCBI Taxonomy" id="6313"/>
    <lineage>
        <taxon>Eukaryota</taxon>
        <taxon>Metazoa</taxon>
        <taxon>Ecdysozoa</taxon>
        <taxon>Nematoda</taxon>
        <taxon>Chromadorea</taxon>
        <taxon>Rhabditida</taxon>
        <taxon>Rhabditina</taxon>
        <taxon>Rhabditomorpha</taxon>
        <taxon>Strongyloidea</taxon>
        <taxon>Metastrongylidae</taxon>
        <taxon>Angiostrongylus</taxon>
    </lineage>
</organism>
<dbReference type="WBParaSite" id="ACAC_0000010001-mRNA-1">
    <property type="protein sequence ID" value="ACAC_0000010001-mRNA-1"/>
    <property type="gene ID" value="ACAC_0000010001"/>
</dbReference>
<protein>
    <submittedName>
        <fullName evidence="3">Ricin B-type lectin domain-containing protein</fullName>
    </submittedName>
</protein>
<name>A0A158P5S4_ANGCA</name>